<dbReference type="Pfam" id="PF04014">
    <property type="entry name" value="MazE_antitoxin"/>
    <property type="match status" value="1"/>
</dbReference>
<evidence type="ECO:0000256" key="1">
    <source>
        <dbReference type="PROSITE-ProRule" id="PRU01076"/>
    </source>
</evidence>
<dbReference type="PANTHER" id="PTHR40516">
    <property type="entry name" value="ANTITOXIN CHPS-RELATED"/>
    <property type="match status" value="1"/>
</dbReference>
<evidence type="ECO:0000313" key="3">
    <source>
        <dbReference type="EMBL" id="MSS35389.1"/>
    </source>
</evidence>
<reference evidence="3 4" key="1">
    <citation type="submission" date="2019-08" db="EMBL/GenBank/DDBJ databases">
        <title>In-depth cultivation of the pig gut microbiome towards novel bacterial diversity and tailored functional studies.</title>
        <authorList>
            <person name="Wylensek D."/>
            <person name="Hitch T.C.A."/>
            <person name="Clavel T."/>
        </authorList>
    </citation>
    <scope>NUCLEOTIDE SEQUENCE [LARGE SCALE GENOMIC DNA]</scope>
    <source>
        <strain evidence="3 4">WCA-389-WT-23D1</strain>
    </source>
</reference>
<name>A0A7X2NI82_9CLOT</name>
<dbReference type="Proteomes" id="UP000429958">
    <property type="component" value="Unassembled WGS sequence"/>
</dbReference>
<dbReference type="SMART" id="SM00966">
    <property type="entry name" value="SpoVT_AbrB"/>
    <property type="match status" value="1"/>
</dbReference>
<dbReference type="SUPFAM" id="SSF89447">
    <property type="entry name" value="AbrB/MazE/MraZ-like"/>
    <property type="match status" value="1"/>
</dbReference>
<dbReference type="EMBL" id="VUMD01000001">
    <property type="protein sequence ID" value="MSS35389.1"/>
    <property type="molecule type" value="Genomic_DNA"/>
</dbReference>
<dbReference type="GO" id="GO:0003677">
    <property type="term" value="F:DNA binding"/>
    <property type="evidence" value="ECO:0007669"/>
    <property type="project" value="UniProtKB-UniRule"/>
</dbReference>
<dbReference type="RefSeq" id="WP_154470784.1">
    <property type="nucleotide sequence ID" value="NZ_VUMD01000001.1"/>
</dbReference>
<dbReference type="AlphaFoldDB" id="A0A7X2NI82"/>
<evidence type="ECO:0000313" key="4">
    <source>
        <dbReference type="Proteomes" id="UP000429958"/>
    </source>
</evidence>
<sequence length="82" mass="9515">MTNLTQVRTWGNSQGIRLPHEILKEAKIKSNDFLEIEVVNKKIVLKKRNQHRTLAERIAEAGGTLEPVCEYDWGELEGREVW</sequence>
<feature type="domain" description="SpoVT-AbrB" evidence="2">
    <location>
        <begin position="5"/>
        <end position="50"/>
    </location>
</feature>
<proteinExistence type="predicted"/>
<dbReference type="PROSITE" id="PS51740">
    <property type="entry name" value="SPOVT_ABRB"/>
    <property type="match status" value="1"/>
</dbReference>
<keyword evidence="4" id="KW-1185">Reference proteome</keyword>
<dbReference type="InterPro" id="IPR037914">
    <property type="entry name" value="SpoVT-AbrB_sf"/>
</dbReference>
<keyword evidence="1 3" id="KW-0238">DNA-binding</keyword>
<organism evidence="3 4">
    <name type="scientific">Clostridium porci</name>
    <dbReference type="NCBI Taxonomy" id="2605778"/>
    <lineage>
        <taxon>Bacteria</taxon>
        <taxon>Bacillati</taxon>
        <taxon>Bacillota</taxon>
        <taxon>Clostridia</taxon>
        <taxon>Eubacteriales</taxon>
        <taxon>Clostridiaceae</taxon>
        <taxon>Clostridium</taxon>
    </lineage>
</organism>
<evidence type="ECO:0000259" key="2">
    <source>
        <dbReference type="PROSITE" id="PS51740"/>
    </source>
</evidence>
<dbReference type="Gene3D" id="2.10.260.10">
    <property type="match status" value="1"/>
</dbReference>
<dbReference type="GO" id="GO:0097351">
    <property type="term" value="F:toxin sequestering activity"/>
    <property type="evidence" value="ECO:0007669"/>
    <property type="project" value="InterPro"/>
</dbReference>
<dbReference type="InterPro" id="IPR007159">
    <property type="entry name" value="SpoVT-AbrB_dom"/>
</dbReference>
<gene>
    <name evidence="3" type="ORF">FYJ39_02010</name>
</gene>
<protein>
    <submittedName>
        <fullName evidence="3">AbrB/MazE/SpoVT family DNA-binding domain-containing protein</fullName>
    </submittedName>
</protein>
<comment type="caution">
    <text evidence="3">The sequence shown here is derived from an EMBL/GenBank/DDBJ whole genome shotgun (WGS) entry which is preliminary data.</text>
</comment>
<accession>A0A7X2NI82</accession>
<dbReference type="PANTHER" id="PTHR40516:SF1">
    <property type="entry name" value="ANTITOXIN CHPS-RELATED"/>
    <property type="match status" value="1"/>
</dbReference>
<dbReference type="InterPro" id="IPR039052">
    <property type="entry name" value="Antitox_PemI-like"/>
</dbReference>